<dbReference type="CDD" id="cd00077">
    <property type="entry name" value="HDc"/>
    <property type="match status" value="1"/>
</dbReference>
<evidence type="ECO:0000313" key="3">
    <source>
        <dbReference type="EMBL" id="SDL93162.1"/>
    </source>
</evidence>
<dbReference type="PANTHER" id="PTHR43155">
    <property type="entry name" value="CYCLIC DI-GMP PHOSPHODIESTERASE PA4108-RELATED"/>
    <property type="match status" value="1"/>
</dbReference>
<dbReference type="PANTHER" id="PTHR43155:SF2">
    <property type="entry name" value="CYCLIC DI-GMP PHOSPHODIESTERASE PA4108"/>
    <property type="match status" value="1"/>
</dbReference>
<keyword evidence="4" id="KW-1185">Reference proteome</keyword>
<organism evidence="3 4">
    <name type="scientific">Stutzerimonas balearica DSM 6083</name>
    <dbReference type="NCBI Taxonomy" id="1123016"/>
    <lineage>
        <taxon>Bacteria</taxon>
        <taxon>Pseudomonadati</taxon>
        <taxon>Pseudomonadota</taxon>
        <taxon>Gammaproteobacteria</taxon>
        <taxon>Pseudomonadales</taxon>
        <taxon>Pseudomonadaceae</taxon>
        <taxon>Stutzerimonas</taxon>
    </lineage>
</organism>
<evidence type="ECO:0000259" key="2">
    <source>
        <dbReference type="PROSITE" id="PS51832"/>
    </source>
</evidence>
<dbReference type="SUPFAM" id="SSF109604">
    <property type="entry name" value="HD-domain/PDEase-like"/>
    <property type="match status" value="1"/>
</dbReference>
<dbReference type="NCBIfam" id="TIGR00277">
    <property type="entry name" value="HDIG"/>
    <property type="match status" value="1"/>
</dbReference>
<gene>
    <name evidence="3" type="ORF">SAMN05660875_101153</name>
</gene>
<dbReference type="Gene3D" id="1.10.3210.10">
    <property type="entry name" value="Hypothetical protein af1432"/>
    <property type="match status" value="1"/>
</dbReference>
<reference evidence="3 4" key="1">
    <citation type="submission" date="2016-10" db="EMBL/GenBank/DDBJ databases">
        <authorList>
            <person name="Varghese N."/>
            <person name="Submissions S."/>
        </authorList>
    </citation>
    <scope>NUCLEOTIDE SEQUENCE [LARGE SCALE GENOMIC DNA]</scope>
    <source>
        <strain evidence="3 4">DSM 6083</strain>
    </source>
</reference>
<comment type="caution">
    <text evidence="3">The sequence shown here is derived from an EMBL/GenBank/DDBJ whole genome shotgun (WGS) entry which is preliminary data.</text>
</comment>
<proteinExistence type="predicted"/>
<evidence type="ECO:0000256" key="1">
    <source>
        <dbReference type="SAM" id="MobiDB-lite"/>
    </source>
</evidence>
<dbReference type="InterPro" id="IPR021812">
    <property type="entry name" value="DUF3391"/>
</dbReference>
<dbReference type="EMBL" id="FNHO01000001">
    <property type="protein sequence ID" value="SDL93162.1"/>
    <property type="molecule type" value="Genomic_DNA"/>
</dbReference>
<accession>A0ABY0QUH8</accession>
<sequence length="425" mass="46433">MRLSDKQGPLTSTIKRGPALLKKIAISQLRAGMYIHALDGNWFNHPFWRTRFLLTDPADLQTLRASGIKALWIDVQKGLDVQAPTTAAEQPARPADAPTPPPQAAAAPASPAPSSDLSEELQRASRLLKRSKQQMTGLFNEARLGKAVDPAQCLPLVEEISASLARNGSALLGLARLKTKDEYTYMHSVAVCALMVALARQLGMAADQVREAGMAGLLHDIGKMAMPLEVLNKPGKLDDDEFAIMRSHPERGHAILLNAQSSVSEAVLDVCLHHHEKVDGTGYPHRLAGEQISLLARMGAICDVYDAITSNRPYKTAWDASGSLAKMAQWQGHFDTQLLHAFVRAVGIYPLGTLVRLQSGRLGVVIEQNPQQLTAPRLKLFYSSRTRAAIPQQELDLSDARCDDRIVAREDPAAWGFGNLDELWT</sequence>
<feature type="region of interest" description="Disordered" evidence="1">
    <location>
        <begin position="85"/>
        <end position="120"/>
    </location>
</feature>
<dbReference type="InterPro" id="IPR037522">
    <property type="entry name" value="HD_GYP_dom"/>
</dbReference>
<feature type="domain" description="HD-GYP" evidence="2">
    <location>
        <begin position="162"/>
        <end position="358"/>
    </location>
</feature>
<dbReference type="Pfam" id="PF11871">
    <property type="entry name" value="DUF3391"/>
    <property type="match status" value="1"/>
</dbReference>
<dbReference type="InterPro" id="IPR006675">
    <property type="entry name" value="HDIG_dom"/>
</dbReference>
<protein>
    <submittedName>
        <fullName evidence="3">HDIG domain-containing protein</fullName>
    </submittedName>
</protein>
<dbReference type="SMART" id="SM00471">
    <property type="entry name" value="HDc"/>
    <property type="match status" value="1"/>
</dbReference>
<name>A0ABY0QUH8_9GAMM</name>
<dbReference type="PROSITE" id="PS51832">
    <property type="entry name" value="HD_GYP"/>
    <property type="match status" value="1"/>
</dbReference>
<dbReference type="InterPro" id="IPR003607">
    <property type="entry name" value="HD/PDEase_dom"/>
</dbReference>
<dbReference type="Pfam" id="PF13487">
    <property type="entry name" value="HD_5"/>
    <property type="match status" value="1"/>
</dbReference>
<evidence type="ECO:0000313" key="4">
    <source>
        <dbReference type="Proteomes" id="UP000182276"/>
    </source>
</evidence>
<feature type="compositionally biased region" description="Low complexity" evidence="1">
    <location>
        <begin position="104"/>
        <end position="113"/>
    </location>
</feature>
<dbReference type="Proteomes" id="UP000182276">
    <property type="component" value="Unassembled WGS sequence"/>
</dbReference>